<comment type="caution">
    <text evidence="2">The sequence shown here is derived from an EMBL/GenBank/DDBJ whole genome shotgun (WGS) entry which is preliminary data.</text>
</comment>
<name>A0A0F9QYJ2_9ZZZZ</name>
<gene>
    <name evidence="2" type="ORF">LCGC14_1038790</name>
</gene>
<keyword evidence="1" id="KW-0472">Membrane</keyword>
<dbReference type="AlphaFoldDB" id="A0A0F9QYJ2"/>
<keyword evidence="1" id="KW-0812">Transmembrane</keyword>
<dbReference type="EMBL" id="LAZR01004264">
    <property type="protein sequence ID" value="KKN10223.1"/>
    <property type="molecule type" value="Genomic_DNA"/>
</dbReference>
<reference evidence="2" key="1">
    <citation type="journal article" date="2015" name="Nature">
        <title>Complex archaea that bridge the gap between prokaryotes and eukaryotes.</title>
        <authorList>
            <person name="Spang A."/>
            <person name="Saw J.H."/>
            <person name="Jorgensen S.L."/>
            <person name="Zaremba-Niedzwiedzka K."/>
            <person name="Martijn J."/>
            <person name="Lind A.E."/>
            <person name="van Eijk R."/>
            <person name="Schleper C."/>
            <person name="Guy L."/>
            <person name="Ettema T.J."/>
        </authorList>
    </citation>
    <scope>NUCLEOTIDE SEQUENCE</scope>
</reference>
<organism evidence="2">
    <name type="scientific">marine sediment metagenome</name>
    <dbReference type="NCBI Taxonomy" id="412755"/>
    <lineage>
        <taxon>unclassified sequences</taxon>
        <taxon>metagenomes</taxon>
        <taxon>ecological metagenomes</taxon>
    </lineage>
</organism>
<evidence type="ECO:0000313" key="2">
    <source>
        <dbReference type="EMBL" id="KKN10223.1"/>
    </source>
</evidence>
<proteinExistence type="predicted"/>
<feature type="transmembrane region" description="Helical" evidence="1">
    <location>
        <begin position="6"/>
        <end position="26"/>
    </location>
</feature>
<evidence type="ECO:0000256" key="1">
    <source>
        <dbReference type="SAM" id="Phobius"/>
    </source>
</evidence>
<protein>
    <submittedName>
        <fullName evidence="2">Uncharacterized protein</fullName>
    </submittedName>
</protein>
<accession>A0A0F9QYJ2</accession>
<keyword evidence="1" id="KW-1133">Transmembrane helix</keyword>
<sequence length="120" mass="13923">METILHKWIIPILCMLFALGFGYGYGIGGKDLIDNHTNIGESYSLANKSPHFNKTIPELDKGDTIVIQFGYDANKAIVLGNFPGEKRLYLKIMLRMDSRITYVEWMFKYSDSNLFMYKRR</sequence>